<dbReference type="EMBL" id="MNBE01000700">
    <property type="protein sequence ID" value="OKO96098.1"/>
    <property type="molecule type" value="Genomic_DNA"/>
</dbReference>
<dbReference type="Proteomes" id="UP000186955">
    <property type="component" value="Unassembled WGS sequence"/>
</dbReference>
<dbReference type="GO" id="GO:0003677">
    <property type="term" value="F:DNA binding"/>
    <property type="evidence" value="ECO:0007669"/>
    <property type="project" value="UniProtKB-KW"/>
</dbReference>
<evidence type="ECO:0000256" key="1">
    <source>
        <dbReference type="ARBA" id="ARBA00023125"/>
    </source>
</evidence>
<name>A0A1Q5T7E0_9EURO</name>
<dbReference type="PROSITE" id="PS51253">
    <property type="entry name" value="HTH_CENPB"/>
    <property type="match status" value="1"/>
</dbReference>
<gene>
    <name evidence="3" type="ORF">PENSUB_10861</name>
</gene>
<evidence type="ECO:0000313" key="3">
    <source>
        <dbReference type="EMBL" id="OKO96098.1"/>
    </source>
</evidence>
<dbReference type="InterPro" id="IPR006600">
    <property type="entry name" value="HTH_CenpB_DNA-bd_dom"/>
</dbReference>
<dbReference type="Pfam" id="PF03221">
    <property type="entry name" value="HTH_Tnp_Tc5"/>
    <property type="match status" value="1"/>
</dbReference>
<dbReference type="STRING" id="1316194.A0A1Q5T7E0"/>
<keyword evidence="4" id="KW-1185">Reference proteome</keyword>
<evidence type="ECO:0000259" key="2">
    <source>
        <dbReference type="PROSITE" id="PS51253"/>
    </source>
</evidence>
<sequence length="277" mass="32276">MAEADLSIESRIQSALLDLEDQNKTNIKGYARAHNLPYQRLLARYNGRKSRYERKPAGRKLDEAQESALCRYLDYLGSIYLHPKCAEIAAAANSILAHCHTDPTQPPPTIGQNWLPRFLTRHPEYRVRRLRVLDIERKKCLDRQIATDTPKTLKRVQRLEDRLDDIIQRSQRTPTRALIRKLAKAAKEFSYIADECARNVENSAYLREIRYAREKVGSRKSTKLTGIVHSSQLERIKRLEKIDDDIRALDKLRPYWKRESMPGLKRKCRSKGIRTAK</sequence>
<keyword evidence="1" id="KW-0238">DNA-binding</keyword>
<feature type="domain" description="HTH CENPB-type" evidence="2">
    <location>
        <begin position="53"/>
        <end position="128"/>
    </location>
</feature>
<organism evidence="3 4">
    <name type="scientific">Penicillium subrubescens</name>
    <dbReference type="NCBI Taxonomy" id="1316194"/>
    <lineage>
        <taxon>Eukaryota</taxon>
        <taxon>Fungi</taxon>
        <taxon>Dikarya</taxon>
        <taxon>Ascomycota</taxon>
        <taxon>Pezizomycotina</taxon>
        <taxon>Eurotiomycetes</taxon>
        <taxon>Eurotiomycetidae</taxon>
        <taxon>Eurotiales</taxon>
        <taxon>Aspergillaceae</taxon>
        <taxon>Penicillium</taxon>
    </lineage>
</organism>
<reference evidence="3 4" key="1">
    <citation type="submission" date="2016-10" db="EMBL/GenBank/DDBJ databases">
        <title>Genome sequence of the ascomycete fungus Penicillium subrubescens.</title>
        <authorList>
            <person name="De Vries R.P."/>
            <person name="Peng M."/>
            <person name="Dilokpimol A."/>
            <person name="Hilden K."/>
            <person name="Makela M.R."/>
            <person name="Grigoriev I."/>
            <person name="Riley R."/>
            <person name="Granchi Z."/>
        </authorList>
    </citation>
    <scope>NUCLEOTIDE SEQUENCE [LARGE SCALE GENOMIC DNA]</scope>
    <source>
        <strain evidence="3 4">CBS 132785</strain>
    </source>
</reference>
<dbReference type="AlphaFoldDB" id="A0A1Q5T7E0"/>
<evidence type="ECO:0000313" key="4">
    <source>
        <dbReference type="Proteomes" id="UP000186955"/>
    </source>
</evidence>
<proteinExistence type="predicted"/>
<accession>A0A1Q5T7E0</accession>
<protein>
    <recommendedName>
        <fullName evidence="2">HTH CENPB-type domain-containing protein</fullName>
    </recommendedName>
</protein>
<comment type="caution">
    <text evidence="3">The sequence shown here is derived from an EMBL/GenBank/DDBJ whole genome shotgun (WGS) entry which is preliminary data.</text>
</comment>